<evidence type="ECO:0000313" key="1">
    <source>
        <dbReference type="EMBL" id="KAF0729816.1"/>
    </source>
</evidence>
<comment type="caution">
    <text evidence="1">The sequence shown here is derived from an EMBL/GenBank/DDBJ whole genome shotgun (WGS) entry which is preliminary data.</text>
</comment>
<reference evidence="1 2" key="1">
    <citation type="submission" date="2019-07" db="EMBL/GenBank/DDBJ databases">
        <title>Genomics analysis of Aphanomyces spp. identifies a new class of oomycete effector associated with host adaptation.</title>
        <authorList>
            <person name="Gaulin E."/>
        </authorList>
    </citation>
    <scope>NUCLEOTIDE SEQUENCE [LARGE SCALE GENOMIC DNA]</scope>
    <source>
        <strain evidence="1 2">ATCC 201684</strain>
    </source>
</reference>
<proteinExistence type="predicted"/>
<accession>A0A6G0WQV4</accession>
<sequence length="104" mass="11625">MHCPSDAIGLPQKPVKHSKRTDQIMRLLKDAYSAQLKHATGKAFITLALKIERILYREFPDDSNIVLSPPVLALKLRLIISKILKAKIAAPPPSRPFSIQSMLN</sequence>
<organism evidence="1 2">
    <name type="scientific">Aphanomyces euteiches</name>
    <dbReference type="NCBI Taxonomy" id="100861"/>
    <lineage>
        <taxon>Eukaryota</taxon>
        <taxon>Sar</taxon>
        <taxon>Stramenopiles</taxon>
        <taxon>Oomycota</taxon>
        <taxon>Saprolegniomycetes</taxon>
        <taxon>Saprolegniales</taxon>
        <taxon>Verrucalvaceae</taxon>
        <taxon>Aphanomyces</taxon>
    </lineage>
</organism>
<protein>
    <submittedName>
        <fullName evidence="1">Uncharacterized protein</fullName>
    </submittedName>
</protein>
<gene>
    <name evidence="1" type="ORF">Ae201684_012704</name>
</gene>
<keyword evidence="2" id="KW-1185">Reference proteome</keyword>
<evidence type="ECO:0000313" key="2">
    <source>
        <dbReference type="Proteomes" id="UP000481153"/>
    </source>
</evidence>
<dbReference type="EMBL" id="VJMJ01000161">
    <property type="protein sequence ID" value="KAF0729816.1"/>
    <property type="molecule type" value="Genomic_DNA"/>
</dbReference>
<dbReference type="VEuPathDB" id="FungiDB:AeMF1_018851"/>
<name>A0A6G0WQV4_9STRA</name>
<dbReference type="Proteomes" id="UP000481153">
    <property type="component" value="Unassembled WGS sequence"/>
</dbReference>
<dbReference type="AlphaFoldDB" id="A0A6G0WQV4"/>